<gene>
    <name evidence="2" type="ORF">VMCG_10702</name>
</gene>
<protein>
    <submittedName>
        <fullName evidence="2">Uncharacterized protein</fullName>
    </submittedName>
</protein>
<accession>A0A423V939</accession>
<feature type="transmembrane region" description="Helical" evidence="1">
    <location>
        <begin position="56"/>
        <end position="78"/>
    </location>
</feature>
<name>A0A423V939_9PEZI</name>
<evidence type="ECO:0000256" key="1">
    <source>
        <dbReference type="SAM" id="Phobius"/>
    </source>
</evidence>
<keyword evidence="1" id="KW-0472">Membrane</keyword>
<sequence length="157" mass="17376">MSSITSLVAVVLTLVSGYATYQSVASILNIRKYEEKAERAAEWSHTAEKRLWDTRYTIGTGFVSCLLSVFTAIAYIFVSSEPNIAKAPFLNIWPAILAVALRFGASSYMYKFWASKGKIPRMDQYNAAISQTMEVINVLNVLSIGWGILAVLEVLPV</sequence>
<keyword evidence="3" id="KW-1185">Reference proteome</keyword>
<keyword evidence="1" id="KW-1133">Transmembrane helix</keyword>
<dbReference type="EMBL" id="LKEA01000098">
    <property type="protein sequence ID" value="ROV87347.1"/>
    <property type="molecule type" value="Genomic_DNA"/>
</dbReference>
<feature type="transmembrane region" description="Helical" evidence="1">
    <location>
        <begin position="135"/>
        <end position="155"/>
    </location>
</feature>
<comment type="caution">
    <text evidence="2">The sequence shown here is derived from an EMBL/GenBank/DDBJ whole genome shotgun (WGS) entry which is preliminary data.</text>
</comment>
<feature type="transmembrane region" description="Helical" evidence="1">
    <location>
        <begin position="90"/>
        <end position="110"/>
    </location>
</feature>
<evidence type="ECO:0000313" key="2">
    <source>
        <dbReference type="EMBL" id="ROV87347.1"/>
    </source>
</evidence>
<evidence type="ECO:0000313" key="3">
    <source>
        <dbReference type="Proteomes" id="UP000283895"/>
    </source>
</evidence>
<dbReference type="Proteomes" id="UP000283895">
    <property type="component" value="Unassembled WGS sequence"/>
</dbReference>
<reference evidence="2 3" key="1">
    <citation type="submission" date="2015-09" db="EMBL/GenBank/DDBJ databases">
        <title>Host preference determinants of Valsa canker pathogens revealed by comparative genomics.</title>
        <authorList>
            <person name="Yin Z."/>
            <person name="Huang L."/>
        </authorList>
    </citation>
    <scope>NUCLEOTIDE SEQUENCE [LARGE SCALE GENOMIC DNA]</scope>
    <source>
        <strain evidence="2 3">03-1</strain>
    </source>
</reference>
<dbReference type="OrthoDB" id="5405107at2759"/>
<proteinExistence type="predicted"/>
<organism evidence="2 3">
    <name type="scientific">Cytospora schulzeri</name>
    <dbReference type="NCBI Taxonomy" id="448051"/>
    <lineage>
        <taxon>Eukaryota</taxon>
        <taxon>Fungi</taxon>
        <taxon>Dikarya</taxon>
        <taxon>Ascomycota</taxon>
        <taxon>Pezizomycotina</taxon>
        <taxon>Sordariomycetes</taxon>
        <taxon>Sordariomycetidae</taxon>
        <taxon>Diaporthales</taxon>
        <taxon>Cytosporaceae</taxon>
        <taxon>Cytospora</taxon>
    </lineage>
</organism>
<keyword evidence="1" id="KW-0812">Transmembrane</keyword>
<dbReference type="AlphaFoldDB" id="A0A423V939"/>